<dbReference type="GO" id="GO:0055085">
    <property type="term" value="P:transmembrane transport"/>
    <property type="evidence" value="ECO:0007669"/>
    <property type="project" value="InterPro"/>
</dbReference>
<dbReference type="Pfam" id="PF00528">
    <property type="entry name" value="BPD_transp_1"/>
    <property type="match status" value="1"/>
</dbReference>
<dbReference type="Pfam" id="PF19300">
    <property type="entry name" value="BPD_transp_1_N"/>
    <property type="match status" value="1"/>
</dbReference>
<dbReference type="GO" id="GO:0005886">
    <property type="term" value="C:plasma membrane"/>
    <property type="evidence" value="ECO:0007669"/>
    <property type="project" value="UniProtKB-SubCell"/>
</dbReference>
<keyword evidence="6 7" id="KW-0472">Membrane</keyword>
<comment type="subcellular location">
    <subcellularLocation>
        <location evidence="1">Cell membrane</location>
        <topology evidence="1">Multi-pass membrane protein</topology>
    </subcellularLocation>
</comment>
<feature type="transmembrane region" description="Helical" evidence="7">
    <location>
        <begin position="23"/>
        <end position="43"/>
    </location>
</feature>
<proteinExistence type="predicted"/>
<reference evidence="9" key="1">
    <citation type="submission" date="2019-08" db="EMBL/GenBank/DDBJ databases">
        <authorList>
            <person name="Kucharzyk K."/>
            <person name="Murdoch R.W."/>
            <person name="Higgins S."/>
            <person name="Loffler F."/>
        </authorList>
    </citation>
    <scope>NUCLEOTIDE SEQUENCE</scope>
</reference>
<evidence type="ECO:0000256" key="6">
    <source>
        <dbReference type="ARBA" id="ARBA00023136"/>
    </source>
</evidence>
<feature type="transmembrane region" description="Helical" evidence="7">
    <location>
        <begin position="299"/>
        <end position="324"/>
    </location>
</feature>
<organism evidence="9">
    <name type="scientific">bioreactor metagenome</name>
    <dbReference type="NCBI Taxonomy" id="1076179"/>
    <lineage>
        <taxon>unclassified sequences</taxon>
        <taxon>metagenomes</taxon>
        <taxon>ecological metagenomes</taxon>
    </lineage>
</organism>
<feature type="transmembrane region" description="Helical" evidence="7">
    <location>
        <begin position="195"/>
        <end position="213"/>
    </location>
</feature>
<feature type="transmembrane region" description="Helical" evidence="7">
    <location>
        <begin position="123"/>
        <end position="143"/>
    </location>
</feature>
<dbReference type="InterPro" id="IPR035906">
    <property type="entry name" value="MetI-like_sf"/>
</dbReference>
<dbReference type="InterPro" id="IPR000515">
    <property type="entry name" value="MetI-like"/>
</dbReference>
<keyword evidence="3" id="KW-1003">Cell membrane</keyword>
<protein>
    <submittedName>
        <fullName evidence="9">Dipeptide transport system permease protein DppB</fullName>
    </submittedName>
</protein>
<feature type="transmembrane region" description="Helical" evidence="7">
    <location>
        <begin position="252"/>
        <end position="273"/>
    </location>
</feature>
<evidence type="ECO:0000256" key="4">
    <source>
        <dbReference type="ARBA" id="ARBA00022692"/>
    </source>
</evidence>
<comment type="caution">
    <text evidence="9">The sequence shown here is derived from an EMBL/GenBank/DDBJ whole genome shotgun (WGS) entry which is preliminary data.</text>
</comment>
<feature type="transmembrane region" description="Helical" evidence="7">
    <location>
        <begin position="155"/>
        <end position="180"/>
    </location>
</feature>
<dbReference type="InterPro" id="IPR045621">
    <property type="entry name" value="BPD_transp_1_N"/>
</dbReference>
<evidence type="ECO:0000256" key="7">
    <source>
        <dbReference type="SAM" id="Phobius"/>
    </source>
</evidence>
<dbReference type="PROSITE" id="PS50928">
    <property type="entry name" value="ABC_TM1"/>
    <property type="match status" value="1"/>
</dbReference>
<dbReference type="PANTHER" id="PTHR43163">
    <property type="entry name" value="DIPEPTIDE TRANSPORT SYSTEM PERMEASE PROTEIN DPPB-RELATED"/>
    <property type="match status" value="1"/>
</dbReference>
<dbReference type="Gene3D" id="1.10.3720.10">
    <property type="entry name" value="MetI-like"/>
    <property type="match status" value="1"/>
</dbReference>
<evidence type="ECO:0000256" key="5">
    <source>
        <dbReference type="ARBA" id="ARBA00022989"/>
    </source>
</evidence>
<keyword evidence="5 7" id="KW-1133">Transmembrane helix</keyword>
<gene>
    <name evidence="9" type="primary">dppB_6</name>
    <name evidence="9" type="ORF">SDC9_16443</name>
</gene>
<evidence type="ECO:0000256" key="3">
    <source>
        <dbReference type="ARBA" id="ARBA00022475"/>
    </source>
</evidence>
<keyword evidence="4 7" id="KW-0812">Transmembrane</keyword>
<evidence type="ECO:0000313" key="9">
    <source>
        <dbReference type="EMBL" id="MPL70683.1"/>
    </source>
</evidence>
<dbReference type="EMBL" id="VSSQ01000054">
    <property type="protein sequence ID" value="MPL70683.1"/>
    <property type="molecule type" value="Genomic_DNA"/>
</dbReference>
<accession>A0A644TUP9</accession>
<dbReference type="SUPFAM" id="SSF161098">
    <property type="entry name" value="MetI-like"/>
    <property type="match status" value="1"/>
</dbReference>
<sequence>MKKSQGVLRKLEVPMLRYIAKRIFMLVPVLIGVTFLVFALMYITPSDPAQMMLGANASPAAYAQMRTDMGLDKPFFVQYVRFLFGYKHPVFGYRGLVFGDLGRSYITNRYVFELILSSFPNTVLLATGALIMAILLGVPIGILSATRPYSFIDMIFTVLALLGASMPTFWVAMVLIYFFANKLGIFPAMSDPKQTISLILPMITLSLNSMAILMRMTRSSMLEVMEQDYIRTARVKGMDEKVVIRKHALRNALIPIITIAGLQFGALLSGAVLTEKIFAYPGIGSIMVDAIYLKDTPQILGSICFVAIVFTLVNLVVDILYGLVDPRVKETKRKPKIKHKKEGLNAVA</sequence>
<dbReference type="CDD" id="cd06261">
    <property type="entry name" value="TM_PBP2"/>
    <property type="match status" value="1"/>
</dbReference>
<evidence type="ECO:0000256" key="2">
    <source>
        <dbReference type="ARBA" id="ARBA00022448"/>
    </source>
</evidence>
<dbReference type="AlphaFoldDB" id="A0A644TUP9"/>
<name>A0A644TUP9_9ZZZZ</name>
<feature type="domain" description="ABC transmembrane type-1" evidence="8">
    <location>
        <begin position="119"/>
        <end position="321"/>
    </location>
</feature>
<evidence type="ECO:0000256" key="1">
    <source>
        <dbReference type="ARBA" id="ARBA00004651"/>
    </source>
</evidence>
<keyword evidence="2" id="KW-0813">Transport</keyword>
<evidence type="ECO:0000259" key="8">
    <source>
        <dbReference type="PROSITE" id="PS50928"/>
    </source>
</evidence>
<dbReference type="PANTHER" id="PTHR43163:SF6">
    <property type="entry name" value="DIPEPTIDE TRANSPORT SYSTEM PERMEASE PROTEIN DPPB-RELATED"/>
    <property type="match status" value="1"/>
</dbReference>